<accession>A0ABM8GHR1</accession>
<dbReference type="PANTHER" id="PTHR11365:SF23">
    <property type="entry name" value="HYPOTHETICAL 5-OXOPROLINASE (EUROFUNG)-RELATED"/>
    <property type="match status" value="1"/>
</dbReference>
<dbReference type="EMBL" id="AP027731">
    <property type="protein sequence ID" value="BDZ47714.1"/>
    <property type="molecule type" value="Genomic_DNA"/>
</dbReference>
<evidence type="ECO:0000313" key="3">
    <source>
        <dbReference type="EMBL" id="BDZ47714.1"/>
    </source>
</evidence>
<reference evidence="4" key="1">
    <citation type="journal article" date="2019" name="Int. J. Syst. Evol. Microbiol.">
        <title>The Global Catalogue of Microorganisms (GCM) 10K type strain sequencing project: providing services to taxonomists for standard genome sequencing and annotation.</title>
        <authorList>
            <consortium name="The Broad Institute Genomics Platform"/>
            <consortium name="The Broad Institute Genome Sequencing Center for Infectious Disease"/>
            <person name="Wu L."/>
            <person name="Ma J."/>
        </authorList>
    </citation>
    <scope>NUCLEOTIDE SEQUENCE [LARGE SCALE GENOMIC DNA]</scope>
    <source>
        <strain evidence="4">NBRC 108725</strain>
    </source>
</reference>
<organism evidence="3 4">
    <name type="scientific">Naasia aerilata</name>
    <dbReference type="NCBI Taxonomy" id="1162966"/>
    <lineage>
        <taxon>Bacteria</taxon>
        <taxon>Bacillati</taxon>
        <taxon>Actinomycetota</taxon>
        <taxon>Actinomycetes</taxon>
        <taxon>Micrococcales</taxon>
        <taxon>Microbacteriaceae</taxon>
        <taxon>Naasia</taxon>
    </lineage>
</organism>
<evidence type="ECO:0000313" key="4">
    <source>
        <dbReference type="Proteomes" id="UP001321498"/>
    </source>
</evidence>
<dbReference type="PANTHER" id="PTHR11365">
    <property type="entry name" value="5-OXOPROLINASE RELATED"/>
    <property type="match status" value="1"/>
</dbReference>
<keyword evidence="4" id="KW-1185">Reference proteome</keyword>
<evidence type="ECO:0000259" key="2">
    <source>
        <dbReference type="Pfam" id="PF02538"/>
    </source>
</evidence>
<dbReference type="RefSeq" id="WP_286277572.1">
    <property type="nucleotide sequence ID" value="NZ_AP027731.1"/>
</dbReference>
<evidence type="ECO:0000256" key="1">
    <source>
        <dbReference type="SAM" id="MobiDB-lite"/>
    </source>
</evidence>
<dbReference type="Proteomes" id="UP001321498">
    <property type="component" value="Chromosome"/>
</dbReference>
<sequence>MNDRLDPITAEIIRGNLVGITNEMKTNLMRTAYNQIIYEAQDFTVGLFDADGETVSIGLGLPMFVGGLSHAVKAMIEHFGVDGMHPGDVLLTNDGFLSGSHLNHIIVVLPVFAGGHVVAYSASMAHWADVGGVLGGTTHDIYSEGFQLPMVKIVKAGVEDRELLAIIELNVRFSNLALGDLRAQLAAVRTGETRVTELAARYGTDVLEAAFRAMFDASERRARAAVRAIPDGEYRATAEMDDDGVRVGQRVPIDVTVRIDGDRFIVDLSRMSPQVAGYYNSGAAAGISAVHVAFKALTSPTEGPVNAGSFRPAEVILPPGTVVSAERPAAMRWWMTYPMTLVDCIFRALAPAVPDLAIAGHHADIGVATAFGQDPLTGQLFVFVHAAQGGGWGARRDADGESATICINDGDTHNTPIEANEVKRSGLLAVRYALRPDSGGAGERRGGLGTTFEWQVETDMRFNSSVERTVMAPWGLEGGPRPCPTPSGAGRPMGGSPRWRAARRTPFPSPPGSRSSSRQAGVAASATP</sequence>
<dbReference type="Pfam" id="PF02538">
    <property type="entry name" value="Hydantoinase_B"/>
    <property type="match status" value="1"/>
</dbReference>
<gene>
    <name evidence="3" type="ORF">GCM10025866_36230</name>
</gene>
<protein>
    <submittedName>
        <fullName evidence="3">5-oxoprolinase</fullName>
    </submittedName>
</protein>
<feature type="domain" description="Hydantoinase B/oxoprolinase" evidence="2">
    <location>
        <begin position="6"/>
        <end position="480"/>
    </location>
</feature>
<name>A0ABM8GHR1_9MICO</name>
<dbReference type="InterPro" id="IPR003692">
    <property type="entry name" value="Hydantoinase_B"/>
</dbReference>
<proteinExistence type="predicted"/>
<feature type="region of interest" description="Disordered" evidence="1">
    <location>
        <begin position="473"/>
        <end position="528"/>
    </location>
</feature>
<dbReference type="InterPro" id="IPR045079">
    <property type="entry name" value="Oxoprolinase-like"/>
</dbReference>